<dbReference type="AlphaFoldDB" id="E6ZUK7"/>
<evidence type="ECO:0000313" key="2">
    <source>
        <dbReference type="EMBL" id="CBQ70914.1"/>
    </source>
</evidence>
<gene>
    <name evidence="2" type="ORF">sr16493</name>
</gene>
<reference evidence="2 3" key="1">
    <citation type="journal article" date="2010" name="Science">
        <title>Pathogenicity determinants in smut fungi revealed by genome comparison.</title>
        <authorList>
            <person name="Schirawski J."/>
            <person name="Mannhaupt G."/>
            <person name="Muench K."/>
            <person name="Brefort T."/>
            <person name="Schipper K."/>
            <person name="Doehlemann G."/>
            <person name="Di Stasio M."/>
            <person name="Roessel N."/>
            <person name="Mendoza-Mendoza A."/>
            <person name="Pester D."/>
            <person name="Mueller O."/>
            <person name="Winterberg B."/>
            <person name="Meyer E."/>
            <person name="Ghareeb H."/>
            <person name="Wollenberg T."/>
            <person name="Muensterkoetter M."/>
            <person name="Wong P."/>
            <person name="Walter M."/>
            <person name="Stukenbrock E."/>
            <person name="Gueldener U."/>
            <person name="Kahmann R."/>
        </authorList>
    </citation>
    <scope>NUCLEOTIDE SEQUENCE [LARGE SCALE GENOMIC DNA]</scope>
    <source>
        <strain evidence="3">SRZ2</strain>
    </source>
</reference>
<feature type="region of interest" description="Disordered" evidence="1">
    <location>
        <begin position="97"/>
        <end position="220"/>
    </location>
</feature>
<feature type="compositionally biased region" description="Low complexity" evidence="1">
    <location>
        <begin position="44"/>
        <end position="65"/>
    </location>
</feature>
<dbReference type="HOGENOM" id="CLU_050727_0_0_1"/>
<proteinExistence type="predicted"/>
<dbReference type="VEuPathDB" id="FungiDB:sr16493"/>
<evidence type="ECO:0000313" key="3">
    <source>
        <dbReference type="Proteomes" id="UP000008867"/>
    </source>
</evidence>
<feature type="compositionally biased region" description="Low complexity" evidence="1">
    <location>
        <begin position="12"/>
        <end position="30"/>
    </location>
</feature>
<feature type="compositionally biased region" description="Basic and acidic residues" evidence="1">
    <location>
        <begin position="146"/>
        <end position="155"/>
    </location>
</feature>
<protein>
    <submittedName>
        <fullName evidence="2">Uncharacterized protein</fullName>
    </submittedName>
</protein>
<dbReference type="eggNOG" id="ENOG502T1Y6">
    <property type="taxonomic scope" value="Eukaryota"/>
</dbReference>
<accession>E6ZUK7</accession>
<evidence type="ECO:0000256" key="1">
    <source>
        <dbReference type="SAM" id="MobiDB-lite"/>
    </source>
</evidence>
<feature type="compositionally biased region" description="Basic and acidic residues" evidence="1">
    <location>
        <begin position="125"/>
        <end position="137"/>
    </location>
</feature>
<organism evidence="2 3">
    <name type="scientific">Sporisorium reilianum (strain SRZ2)</name>
    <name type="common">Maize head smut fungus</name>
    <dbReference type="NCBI Taxonomy" id="999809"/>
    <lineage>
        <taxon>Eukaryota</taxon>
        <taxon>Fungi</taxon>
        <taxon>Dikarya</taxon>
        <taxon>Basidiomycota</taxon>
        <taxon>Ustilaginomycotina</taxon>
        <taxon>Ustilaginomycetes</taxon>
        <taxon>Ustilaginales</taxon>
        <taxon>Ustilaginaceae</taxon>
        <taxon>Sporisorium</taxon>
    </lineage>
</organism>
<keyword evidence="3" id="KW-1185">Reference proteome</keyword>
<feature type="compositionally biased region" description="Low complexity" evidence="1">
    <location>
        <begin position="97"/>
        <end position="113"/>
    </location>
</feature>
<dbReference type="Proteomes" id="UP000008867">
    <property type="component" value="Chromosome 20"/>
</dbReference>
<feature type="region of interest" description="Disordered" evidence="1">
    <location>
        <begin position="1"/>
        <end position="84"/>
    </location>
</feature>
<sequence length="423" mass="44648">MADESNGKGKGKASAAASSSAADGSQGAQSTPSSTGGGVGGGAAKAAQTLSSALRSSMASSQLASVMQNSSGKEGFQVPSTGGGAELRDWLVQDLRSAAPAAASGSASSAGASRVGGFRSNAGDRGAEGEKMFDDFQRGLALGDAPRQEARRGGMEESWTAAHQQPQQEGRVGWQGTGVHPATARAVHSYTELDEPLHASVRNDHAYSHAQRPPPAASPLAAQSNDIFALLDAEQTPDDPEPSLPTAAATDPNISHFDEHYRPPSPSHPSFTREQAALHLALADEHASLHGRQELLIPRPDNPALREGVYAPTPQQALEGILGASGRQESSEETETEVHERGREVVRKITRFFGATSYVDDVYGVSPVLRETIEEVVRRDTSDENRAKAVRRLESLWGHLSGTRPEAEERGAGWVDSWLLKNT</sequence>
<feature type="region of interest" description="Disordered" evidence="1">
    <location>
        <begin position="234"/>
        <end position="271"/>
    </location>
</feature>
<name>E6ZUK7_SPORE</name>
<dbReference type="EMBL" id="FQ311442">
    <property type="protein sequence ID" value="CBQ70914.1"/>
    <property type="molecule type" value="Genomic_DNA"/>
</dbReference>
<feature type="compositionally biased region" description="Basic and acidic residues" evidence="1">
    <location>
        <begin position="195"/>
        <end position="207"/>
    </location>
</feature>
<dbReference type="OrthoDB" id="2527463at2759"/>